<evidence type="ECO:0000256" key="4">
    <source>
        <dbReference type="SAM" id="SignalP"/>
    </source>
</evidence>
<dbReference type="NCBIfam" id="TIGR04183">
    <property type="entry name" value="Por_Secre_tail"/>
    <property type="match status" value="1"/>
</dbReference>
<dbReference type="PANTHER" id="PTHR47566">
    <property type="match status" value="1"/>
</dbReference>
<dbReference type="NCBIfam" id="TIGR01451">
    <property type="entry name" value="B_ant_repeat"/>
    <property type="match status" value="1"/>
</dbReference>
<organism evidence="7 8">
    <name type="scientific">Psychroserpens algicola</name>
    <dbReference type="NCBI Taxonomy" id="1719034"/>
    <lineage>
        <taxon>Bacteria</taxon>
        <taxon>Pseudomonadati</taxon>
        <taxon>Bacteroidota</taxon>
        <taxon>Flavobacteriia</taxon>
        <taxon>Flavobacteriales</taxon>
        <taxon>Flavobacteriaceae</taxon>
        <taxon>Psychroserpens</taxon>
    </lineage>
</organism>
<sequence>MKHFYFISFLLLTALAQSQIITFPDAELKNKLLASSTESYIAVDSAGNAVAIDTNSDNEIDITEASVIYELDISSSNISDLTGLEHFVNLIQLEVNLNNISTFDGTAFTNLEYLNFSNNSLTSTNLTGLSNLQIFWAFGNPFTSIDVSDLSSLSLLDISYCDNLTSLDVSNLTNLTDLSCTSNDSMTNLNLNGCTALEDLGCAYSALTSLDLSGLTSLSTMFAEQNNITSIDVTGAVSLGNLNIAFNQVTSLVVHDLPVLQSISASGNMISNLDIQNCPLFFTLVMGDNQLTSLDLSNVPSTTIVQVENNLLETINLAENNDIVQIRLSNNLLTEINLNNCSSLNWGSFDNNPNLESILMKNGSTESLFNININNLPNLQYVCADTEHLNDVQIWLNNNGYGNVNINSYCSFTPGGEFFEIHGLSQYDFESNGCSTTDTTVPFMSYSIDDGIIEAIGVADSTGVYRIPVQQGSYTITPTQIDPTLYDVFPNSFTVEFPQDGSTFEQNFCIVPNSTVNDLEVILTPLTPARPGFDANYRLMIKNVGNQILSGDVSLTYPENLTTFLESDVMFDNSTSDSYTWNITNLIPFQSFTVELVFNVNPPTDPDFPVNIDDILSFVATVNPIENDITPENNTHTLDQTVVGSFDPNDILCLEGDSILLENVGEFVHYRIRFENTGTFPAQNIVVKNNIDTQKFDLSSLTVLDGSHEFVTRIIDNEIEFILEDINLPFDDANNDGFILYKIRTLASLMEGDMFSNSAEIYFDFNFPIETNNYNTTIVTDNLSVHESEVTDLTIYPNPVDDLLIFNTDIDIDNIQILDVLGKLIKEVTPNYNTNKVNVSNLTNGMYFIVFESDNKRIIRKFLK</sequence>
<feature type="signal peptide" evidence="4">
    <location>
        <begin position="1"/>
        <end position="18"/>
    </location>
</feature>
<reference evidence="7" key="1">
    <citation type="submission" date="2022-04" db="EMBL/GenBank/DDBJ databases">
        <authorList>
            <person name="Ren T."/>
        </authorList>
    </citation>
    <scope>NUCLEOTIDE SEQUENCE</scope>
    <source>
        <strain evidence="7">F63249</strain>
    </source>
</reference>
<dbReference type="InterPro" id="IPR001611">
    <property type="entry name" value="Leu-rich_rpt"/>
</dbReference>
<evidence type="ECO:0000256" key="3">
    <source>
        <dbReference type="ARBA" id="ARBA00022737"/>
    </source>
</evidence>
<dbReference type="InterPro" id="IPR047589">
    <property type="entry name" value="DUF11_rpt"/>
</dbReference>
<evidence type="ECO:0000256" key="2">
    <source>
        <dbReference type="ARBA" id="ARBA00022729"/>
    </source>
</evidence>
<accession>A0ABT0H782</accession>
<dbReference type="Pfam" id="PF24595">
    <property type="entry name" value="DUF7619"/>
    <property type="match status" value="1"/>
</dbReference>
<feature type="chain" id="PRO_5045566361" evidence="4">
    <location>
        <begin position="19"/>
        <end position="864"/>
    </location>
</feature>
<feature type="domain" description="Secretion system C-terminal sorting" evidence="5">
    <location>
        <begin position="795"/>
        <end position="862"/>
    </location>
</feature>
<dbReference type="SUPFAM" id="SSF52058">
    <property type="entry name" value="L domain-like"/>
    <property type="match status" value="1"/>
</dbReference>
<dbReference type="InterPro" id="IPR026444">
    <property type="entry name" value="Secre_tail"/>
</dbReference>
<keyword evidence="3" id="KW-0677">Repeat</keyword>
<keyword evidence="2 4" id="KW-0732">Signal</keyword>
<evidence type="ECO:0000256" key="1">
    <source>
        <dbReference type="ARBA" id="ARBA00022614"/>
    </source>
</evidence>
<evidence type="ECO:0000259" key="6">
    <source>
        <dbReference type="Pfam" id="PF24595"/>
    </source>
</evidence>
<dbReference type="Pfam" id="PF23952">
    <property type="entry name" value="LRR_EndoS"/>
    <property type="match status" value="1"/>
</dbReference>
<evidence type="ECO:0000313" key="7">
    <source>
        <dbReference type="EMBL" id="MCK8479692.1"/>
    </source>
</evidence>
<evidence type="ECO:0000259" key="5">
    <source>
        <dbReference type="Pfam" id="PF18962"/>
    </source>
</evidence>
<dbReference type="Proteomes" id="UP001203687">
    <property type="component" value="Unassembled WGS sequence"/>
</dbReference>
<feature type="domain" description="DUF7619" evidence="6">
    <location>
        <begin position="647"/>
        <end position="777"/>
    </location>
</feature>
<protein>
    <submittedName>
        <fullName evidence="7">T9SS type A sorting domain-containing protein</fullName>
    </submittedName>
</protein>
<keyword evidence="8" id="KW-1185">Reference proteome</keyword>
<dbReference type="InterPro" id="IPR032675">
    <property type="entry name" value="LRR_dom_sf"/>
</dbReference>
<evidence type="ECO:0000313" key="8">
    <source>
        <dbReference type="Proteomes" id="UP001203687"/>
    </source>
</evidence>
<dbReference type="Gene3D" id="3.80.10.10">
    <property type="entry name" value="Ribonuclease Inhibitor"/>
    <property type="match status" value="1"/>
</dbReference>
<dbReference type="RefSeq" id="WP_248411960.1">
    <property type="nucleotide sequence ID" value="NZ_JALPQF010000003.1"/>
</dbReference>
<comment type="caution">
    <text evidence="7">The sequence shown here is derived from an EMBL/GenBank/DDBJ whole genome shotgun (WGS) entry which is preliminary data.</text>
</comment>
<dbReference type="PROSITE" id="PS51450">
    <property type="entry name" value="LRR"/>
    <property type="match status" value="1"/>
</dbReference>
<dbReference type="EMBL" id="JALPQF010000003">
    <property type="protein sequence ID" value="MCK8479692.1"/>
    <property type="molecule type" value="Genomic_DNA"/>
</dbReference>
<proteinExistence type="predicted"/>
<keyword evidence="1" id="KW-0433">Leucine-rich repeat</keyword>
<dbReference type="InterPro" id="IPR055353">
    <property type="entry name" value="DUF7619"/>
</dbReference>
<dbReference type="InterPro" id="IPR052574">
    <property type="entry name" value="CDIRP"/>
</dbReference>
<dbReference type="Pfam" id="PF18962">
    <property type="entry name" value="Por_Secre_tail"/>
    <property type="match status" value="1"/>
</dbReference>
<name>A0ABT0H782_9FLAO</name>
<dbReference type="PANTHER" id="PTHR47566:SF1">
    <property type="entry name" value="PROTEIN NUD1"/>
    <property type="match status" value="1"/>
</dbReference>
<gene>
    <name evidence="7" type="ORF">MUY34_03615</name>
</gene>